<feature type="transmembrane region" description="Helical" evidence="7">
    <location>
        <begin position="6"/>
        <end position="22"/>
    </location>
</feature>
<evidence type="ECO:0000256" key="7">
    <source>
        <dbReference type="RuleBase" id="RU362018"/>
    </source>
</evidence>
<feature type="domain" description="Nucleoside transporter/FeoB GTPase Gate" evidence="10">
    <location>
        <begin position="98"/>
        <end position="196"/>
    </location>
</feature>
<evidence type="ECO:0000259" key="9">
    <source>
        <dbReference type="Pfam" id="PF07662"/>
    </source>
</evidence>
<evidence type="ECO:0000259" key="8">
    <source>
        <dbReference type="Pfam" id="PF01773"/>
    </source>
</evidence>
<dbReference type="InterPro" id="IPR011642">
    <property type="entry name" value="Gate_dom"/>
</dbReference>
<protein>
    <recommendedName>
        <fullName evidence="7">Nucleoside permease</fullName>
    </recommendedName>
</protein>
<dbReference type="OrthoDB" id="9766455at2"/>
<dbReference type="NCBIfam" id="TIGR00804">
    <property type="entry name" value="nupC"/>
    <property type="match status" value="1"/>
</dbReference>
<evidence type="ECO:0000256" key="6">
    <source>
        <dbReference type="ARBA" id="ARBA00023136"/>
    </source>
</evidence>
<dbReference type="InterPro" id="IPR018270">
    <property type="entry name" value="C_nuclsd_transpt_met_bac"/>
</dbReference>
<dbReference type="GO" id="GO:0005337">
    <property type="term" value="F:nucleoside transmembrane transporter activity"/>
    <property type="evidence" value="ECO:0007669"/>
    <property type="project" value="InterPro"/>
</dbReference>
<dbReference type="STRING" id="194197.BWD09_01485"/>
<keyword evidence="5 7" id="KW-1133">Transmembrane helix</keyword>
<feature type="domain" description="Concentrative nucleoside transporter C-terminal" evidence="9">
    <location>
        <begin position="201"/>
        <end position="414"/>
    </location>
</feature>
<keyword evidence="12" id="KW-1185">Reference proteome</keyword>
<evidence type="ECO:0000313" key="12">
    <source>
        <dbReference type="Proteomes" id="UP000193118"/>
    </source>
</evidence>
<dbReference type="GO" id="GO:0005886">
    <property type="term" value="C:plasma membrane"/>
    <property type="evidence" value="ECO:0007669"/>
    <property type="project" value="UniProtKB-SubCell"/>
</dbReference>
<evidence type="ECO:0000256" key="4">
    <source>
        <dbReference type="ARBA" id="ARBA00022692"/>
    </source>
</evidence>
<name>A0A1X3DFU4_9NEIS</name>
<comment type="subcellular location">
    <subcellularLocation>
        <location evidence="1">Cell membrane</location>
        <topology evidence="1">Multi-pass membrane protein</topology>
    </subcellularLocation>
</comment>
<dbReference type="GeneID" id="94579964"/>
<dbReference type="Pfam" id="PF01773">
    <property type="entry name" value="Nucleos_tra2_N"/>
    <property type="match status" value="1"/>
</dbReference>
<reference evidence="12" key="1">
    <citation type="submission" date="2017-01" db="EMBL/GenBank/DDBJ databases">
        <authorList>
            <person name="Wolfgang W.J."/>
            <person name="Cole J."/>
            <person name="Wroblewski D."/>
            <person name="Mcginnis J."/>
            <person name="Musser K.A."/>
        </authorList>
    </citation>
    <scope>NUCLEOTIDE SEQUENCE [LARGE SCALE GENOMIC DNA]</scope>
    <source>
        <strain evidence="12">DSM 19151</strain>
    </source>
</reference>
<feature type="domain" description="Concentrative nucleoside transporter N-terminal" evidence="8">
    <location>
        <begin position="8"/>
        <end position="81"/>
    </location>
</feature>
<dbReference type="Pfam" id="PF07662">
    <property type="entry name" value="Nucleos_tra2_C"/>
    <property type="match status" value="1"/>
</dbReference>
<feature type="transmembrane region" description="Helical" evidence="7">
    <location>
        <begin position="358"/>
        <end position="383"/>
    </location>
</feature>
<feature type="transmembrane region" description="Helical" evidence="7">
    <location>
        <begin position="288"/>
        <end position="311"/>
    </location>
</feature>
<sequence>MGVLNSLLGMAVLIAIAVLLSTNRKAINIRTVAGAFLIQVVLGALVLYVPWGRDGLLAVSEGVGKVIAYGGDGVSFLFGGLVSDKMFEVFGGGGFVFAFRVLPMIVFFSSLVAVLYYIGVMQILIKIIGGFLQKMLGTSKAESMSAAANIFVGQTEAPLVVRPFIRKMTESELFAVMSGGLASVAGSVLGGYAQMGVPLPYLIAASFMAAPGGLLFAKLLVPETEKQQTEAEIDAAADEEEKPANVIDAAAGGAVTGAQIAMAVGASLLAFVALIAMLNGLIGGVAGWFGYGGLTLQTILGWLFAPLAWVIGVPWHEAGIAGSLIGQKVVVNEFVAYSEFVKYLRPESAVKLSENTQAIISFALCGFANLGSIAVLVGGLSIMAPNRRKDVARLGLKAVVAGSLSNLMSAVIAGLFIGLSGAAIIG</sequence>
<evidence type="ECO:0000256" key="5">
    <source>
        <dbReference type="ARBA" id="ARBA00022989"/>
    </source>
</evidence>
<dbReference type="InterPro" id="IPR008276">
    <property type="entry name" value="C_nuclsd_transpt"/>
</dbReference>
<keyword evidence="4 7" id="KW-0812">Transmembrane</keyword>
<evidence type="ECO:0000256" key="2">
    <source>
        <dbReference type="ARBA" id="ARBA00009033"/>
    </source>
</evidence>
<evidence type="ECO:0000259" key="10">
    <source>
        <dbReference type="Pfam" id="PF07670"/>
    </source>
</evidence>
<dbReference type="GO" id="GO:0015293">
    <property type="term" value="F:symporter activity"/>
    <property type="evidence" value="ECO:0007669"/>
    <property type="project" value="TreeGrafter"/>
</dbReference>
<feature type="transmembrane region" description="Helical" evidence="7">
    <location>
        <begin position="29"/>
        <end position="51"/>
    </location>
</feature>
<dbReference type="AlphaFoldDB" id="A0A1X3DFU4"/>
<feature type="transmembrane region" description="Helical" evidence="7">
    <location>
        <begin position="89"/>
        <end position="108"/>
    </location>
</feature>
<keyword evidence="3" id="KW-1003">Cell membrane</keyword>
<accession>A0A1X3DFU4</accession>
<feature type="transmembrane region" description="Helical" evidence="7">
    <location>
        <begin position="260"/>
        <end position="282"/>
    </location>
</feature>
<evidence type="ECO:0000256" key="3">
    <source>
        <dbReference type="ARBA" id="ARBA00022475"/>
    </source>
</evidence>
<feature type="transmembrane region" description="Helical" evidence="7">
    <location>
        <begin position="173"/>
        <end position="193"/>
    </location>
</feature>
<evidence type="ECO:0000256" key="1">
    <source>
        <dbReference type="ARBA" id="ARBA00004651"/>
    </source>
</evidence>
<dbReference type="EMBL" id="MTBO01000002">
    <property type="protein sequence ID" value="OSI18645.1"/>
    <property type="molecule type" value="Genomic_DNA"/>
</dbReference>
<keyword evidence="7" id="KW-0813">Transport</keyword>
<dbReference type="RefSeq" id="WP_085364975.1">
    <property type="nucleotide sequence ID" value="NZ_CAUJPZ010000008.1"/>
</dbReference>
<proteinExistence type="inferred from homology"/>
<evidence type="ECO:0000313" key="11">
    <source>
        <dbReference type="EMBL" id="OSI18645.1"/>
    </source>
</evidence>
<dbReference type="PANTHER" id="PTHR10590">
    <property type="entry name" value="SODIUM/NUCLEOSIDE COTRANSPORTER"/>
    <property type="match status" value="1"/>
</dbReference>
<keyword evidence="6 7" id="KW-0472">Membrane</keyword>
<organism evidence="11 12">
    <name type="scientific">Neisseria dentiae</name>
    <dbReference type="NCBI Taxonomy" id="194197"/>
    <lineage>
        <taxon>Bacteria</taxon>
        <taxon>Pseudomonadati</taxon>
        <taxon>Pseudomonadota</taxon>
        <taxon>Betaproteobacteria</taxon>
        <taxon>Neisseriales</taxon>
        <taxon>Neisseriaceae</taxon>
        <taxon>Neisseria</taxon>
    </lineage>
</organism>
<feature type="transmembrane region" description="Helical" evidence="7">
    <location>
        <begin position="404"/>
        <end position="425"/>
    </location>
</feature>
<comment type="similarity">
    <text evidence="2 7">Belongs to the concentrative nucleoside transporter (CNT) (TC 2.A.41) family.</text>
</comment>
<dbReference type="PANTHER" id="PTHR10590:SF4">
    <property type="entry name" value="SOLUTE CARRIER FAMILY 28 MEMBER 3"/>
    <property type="match status" value="1"/>
</dbReference>
<gene>
    <name evidence="11" type="ORF">BWD09_01485</name>
</gene>
<dbReference type="InterPro" id="IPR011657">
    <property type="entry name" value="CNT_C_dom"/>
</dbReference>
<comment type="caution">
    <text evidence="11">The sequence shown here is derived from an EMBL/GenBank/DDBJ whole genome shotgun (WGS) entry which is preliminary data.</text>
</comment>
<dbReference type="InterPro" id="IPR002668">
    <property type="entry name" value="CNT_N_dom"/>
</dbReference>
<dbReference type="Pfam" id="PF07670">
    <property type="entry name" value="Gate"/>
    <property type="match status" value="1"/>
</dbReference>
<dbReference type="Proteomes" id="UP000193118">
    <property type="component" value="Unassembled WGS sequence"/>
</dbReference>